<dbReference type="Pfam" id="PF00126">
    <property type="entry name" value="HTH_1"/>
    <property type="match status" value="1"/>
</dbReference>
<dbReference type="Gene3D" id="3.40.190.10">
    <property type="entry name" value="Periplasmic binding protein-like II"/>
    <property type="match status" value="2"/>
</dbReference>
<dbReference type="Pfam" id="PF03466">
    <property type="entry name" value="LysR_substrate"/>
    <property type="match status" value="1"/>
</dbReference>
<dbReference type="Gene3D" id="1.10.10.10">
    <property type="entry name" value="Winged helix-like DNA-binding domain superfamily/Winged helix DNA-binding domain"/>
    <property type="match status" value="1"/>
</dbReference>
<feature type="domain" description="HTH lysR-type" evidence="5">
    <location>
        <begin position="10"/>
        <end position="67"/>
    </location>
</feature>
<dbReference type="InterPro" id="IPR005119">
    <property type="entry name" value="LysR_subst-bd"/>
</dbReference>
<dbReference type="InterPro" id="IPR036388">
    <property type="entry name" value="WH-like_DNA-bd_sf"/>
</dbReference>
<keyword evidence="3" id="KW-0238">DNA-binding</keyword>
<sequence length="310" mass="34120">MSTSQPAIRFTLRQLQYFAAVARTGQISLAAAQAHVTQSTMTAAIAELERVLGTMLFERGRSGVTLTYEGHLFLQRAQAVIEAATDAARHPFQDRGTVSGTLQLAASYTVLGYFLLPFIAKFQKLYPEARIVPVERDREHIEAGIESGELELAVALTSNLLEPRRFQRPELARSRRQLWAAVSHPLAELSLASLEDVAPYPYILPAVDEGDVAAMRYWDEAGMQPESFVRTTSMEAVREMVALGLGVTILSDMVFRPWSLDGRRIQTVPLKNPIPPMEVGLVWRKGQRLGPVASALCKYLEVSVGAPGGD</sequence>
<keyword evidence="2" id="KW-0805">Transcription regulation</keyword>
<dbReference type="PRINTS" id="PR00039">
    <property type="entry name" value="HTHLYSR"/>
</dbReference>
<evidence type="ECO:0000313" key="6">
    <source>
        <dbReference type="EMBL" id="NML19074.1"/>
    </source>
</evidence>
<dbReference type="PANTHER" id="PTHR30419">
    <property type="entry name" value="HTH-TYPE TRANSCRIPTIONAL REGULATOR YBHD"/>
    <property type="match status" value="1"/>
</dbReference>
<comment type="caution">
    <text evidence="6">The sequence shown here is derived from an EMBL/GenBank/DDBJ whole genome shotgun (WGS) entry which is preliminary data.</text>
</comment>
<evidence type="ECO:0000259" key="5">
    <source>
        <dbReference type="PROSITE" id="PS50931"/>
    </source>
</evidence>
<dbReference type="PROSITE" id="PS50931">
    <property type="entry name" value="HTH_LYSR"/>
    <property type="match status" value="1"/>
</dbReference>
<dbReference type="RefSeq" id="WP_169163969.1">
    <property type="nucleotide sequence ID" value="NZ_JABBFW010000054.1"/>
</dbReference>
<evidence type="ECO:0000313" key="7">
    <source>
        <dbReference type="Proteomes" id="UP000574067"/>
    </source>
</evidence>
<dbReference type="InterPro" id="IPR000847">
    <property type="entry name" value="LysR_HTH_N"/>
</dbReference>
<dbReference type="GO" id="GO:0005829">
    <property type="term" value="C:cytosol"/>
    <property type="evidence" value="ECO:0007669"/>
    <property type="project" value="TreeGrafter"/>
</dbReference>
<dbReference type="InterPro" id="IPR050950">
    <property type="entry name" value="HTH-type_LysR_regulators"/>
</dbReference>
<dbReference type="GO" id="GO:0003677">
    <property type="term" value="F:DNA binding"/>
    <property type="evidence" value="ECO:0007669"/>
    <property type="project" value="UniProtKB-KW"/>
</dbReference>
<protein>
    <submittedName>
        <fullName evidence="6">LysR family transcriptional regulator</fullName>
    </submittedName>
</protein>
<evidence type="ECO:0000256" key="4">
    <source>
        <dbReference type="ARBA" id="ARBA00023163"/>
    </source>
</evidence>
<dbReference type="EMBL" id="JABBFW010000054">
    <property type="protein sequence ID" value="NML19074.1"/>
    <property type="molecule type" value="Genomic_DNA"/>
</dbReference>
<accession>A0A848FIH1</accession>
<dbReference type="AlphaFoldDB" id="A0A848FIH1"/>
<reference evidence="6 7" key="1">
    <citation type="submission" date="2020-04" db="EMBL/GenBank/DDBJ databases">
        <title>Azohydromonas sp. isolated from soil.</title>
        <authorList>
            <person name="Dahal R.H."/>
        </authorList>
    </citation>
    <scope>NUCLEOTIDE SEQUENCE [LARGE SCALE GENOMIC DNA]</scope>
    <source>
        <strain evidence="6 7">G-1-1-14</strain>
    </source>
</reference>
<evidence type="ECO:0000256" key="3">
    <source>
        <dbReference type="ARBA" id="ARBA00023125"/>
    </source>
</evidence>
<dbReference type="GO" id="GO:0003700">
    <property type="term" value="F:DNA-binding transcription factor activity"/>
    <property type="evidence" value="ECO:0007669"/>
    <property type="project" value="InterPro"/>
</dbReference>
<dbReference type="Proteomes" id="UP000574067">
    <property type="component" value="Unassembled WGS sequence"/>
</dbReference>
<dbReference type="FunFam" id="1.10.10.10:FF:000001">
    <property type="entry name" value="LysR family transcriptional regulator"/>
    <property type="match status" value="1"/>
</dbReference>
<keyword evidence="4" id="KW-0804">Transcription</keyword>
<comment type="similarity">
    <text evidence="1">Belongs to the LysR transcriptional regulatory family.</text>
</comment>
<dbReference type="InterPro" id="IPR036390">
    <property type="entry name" value="WH_DNA-bd_sf"/>
</dbReference>
<evidence type="ECO:0000256" key="1">
    <source>
        <dbReference type="ARBA" id="ARBA00009437"/>
    </source>
</evidence>
<gene>
    <name evidence="6" type="ORF">HHL10_29315</name>
</gene>
<dbReference type="PANTHER" id="PTHR30419:SF8">
    <property type="entry name" value="NITROGEN ASSIMILATION TRANSCRIPTIONAL ACTIVATOR-RELATED"/>
    <property type="match status" value="1"/>
</dbReference>
<dbReference type="SUPFAM" id="SSF53850">
    <property type="entry name" value="Periplasmic binding protein-like II"/>
    <property type="match status" value="1"/>
</dbReference>
<evidence type="ECO:0000256" key="2">
    <source>
        <dbReference type="ARBA" id="ARBA00023015"/>
    </source>
</evidence>
<keyword evidence="7" id="KW-1185">Reference proteome</keyword>
<proteinExistence type="inferred from homology"/>
<dbReference type="SUPFAM" id="SSF46785">
    <property type="entry name" value="Winged helix' DNA-binding domain"/>
    <property type="match status" value="1"/>
</dbReference>
<name>A0A848FIH1_9BURK</name>
<organism evidence="6 7">
    <name type="scientific">Azohydromonas caseinilytica</name>
    <dbReference type="NCBI Taxonomy" id="2728836"/>
    <lineage>
        <taxon>Bacteria</taxon>
        <taxon>Pseudomonadati</taxon>
        <taxon>Pseudomonadota</taxon>
        <taxon>Betaproteobacteria</taxon>
        <taxon>Burkholderiales</taxon>
        <taxon>Sphaerotilaceae</taxon>
        <taxon>Azohydromonas</taxon>
    </lineage>
</organism>